<feature type="domain" description="Soluble ligand binding" evidence="18">
    <location>
        <begin position="336"/>
        <end position="386"/>
    </location>
</feature>
<feature type="domain" description="Soluble ligand binding" evidence="18">
    <location>
        <begin position="253"/>
        <end position="297"/>
    </location>
</feature>
<dbReference type="GO" id="GO:0015159">
    <property type="term" value="F:polysaccharide transmembrane transporter activity"/>
    <property type="evidence" value="ECO:0007669"/>
    <property type="project" value="InterPro"/>
</dbReference>
<name>A0A1M7NDX2_9BACT</name>
<keyword evidence="10" id="KW-0626">Porin</keyword>
<keyword evidence="13" id="KW-0998">Cell outer membrane</keyword>
<organism evidence="20 21">
    <name type="scientific">Cyclobacterium lianum</name>
    <dbReference type="NCBI Taxonomy" id="388280"/>
    <lineage>
        <taxon>Bacteria</taxon>
        <taxon>Pseudomonadati</taxon>
        <taxon>Bacteroidota</taxon>
        <taxon>Cytophagia</taxon>
        <taxon>Cytophagales</taxon>
        <taxon>Cyclobacteriaceae</taxon>
        <taxon>Cyclobacterium</taxon>
    </lineage>
</organism>
<dbReference type="InterPro" id="IPR054765">
    <property type="entry name" value="SLBB_dom"/>
</dbReference>
<keyword evidence="16" id="KW-1133">Transmembrane helix</keyword>
<dbReference type="Pfam" id="PF10531">
    <property type="entry name" value="SLBB"/>
    <property type="match status" value="4"/>
</dbReference>
<keyword evidence="11 16" id="KW-0472">Membrane</keyword>
<accession>A0A1M7NDX2</accession>
<keyword evidence="6 16" id="KW-0812">Transmembrane</keyword>
<dbReference type="InterPro" id="IPR049712">
    <property type="entry name" value="Poly_export"/>
</dbReference>
<keyword evidence="14" id="KW-0449">Lipoprotein</keyword>
<feature type="domain" description="SLBB" evidence="19">
    <location>
        <begin position="418"/>
        <end position="497"/>
    </location>
</feature>
<keyword evidence="21" id="KW-1185">Reference proteome</keyword>
<dbReference type="GO" id="GO:0046930">
    <property type="term" value="C:pore complex"/>
    <property type="evidence" value="ECO:0007669"/>
    <property type="project" value="UniProtKB-KW"/>
</dbReference>
<evidence type="ECO:0000256" key="6">
    <source>
        <dbReference type="ARBA" id="ARBA00022692"/>
    </source>
</evidence>
<dbReference type="PANTHER" id="PTHR33619:SF3">
    <property type="entry name" value="POLYSACCHARIDE EXPORT PROTEIN GFCE-RELATED"/>
    <property type="match status" value="1"/>
</dbReference>
<evidence type="ECO:0000256" key="4">
    <source>
        <dbReference type="ARBA" id="ARBA00022452"/>
    </source>
</evidence>
<feature type="transmembrane region" description="Helical" evidence="16">
    <location>
        <begin position="861"/>
        <end position="878"/>
    </location>
</feature>
<comment type="similarity">
    <text evidence="2">Belongs to the BexD/CtrA/VexA family.</text>
</comment>
<keyword evidence="9" id="KW-0406">Ion transport</keyword>
<evidence type="ECO:0000256" key="15">
    <source>
        <dbReference type="SAM" id="Coils"/>
    </source>
</evidence>
<evidence type="ECO:0000256" key="10">
    <source>
        <dbReference type="ARBA" id="ARBA00023114"/>
    </source>
</evidence>
<comment type="subcellular location">
    <subcellularLocation>
        <location evidence="1">Cell outer membrane</location>
        <topology evidence="1">Multi-pass membrane protein</topology>
    </subcellularLocation>
</comment>
<feature type="domain" description="Soluble ligand binding" evidence="18">
    <location>
        <begin position="508"/>
        <end position="558"/>
    </location>
</feature>
<dbReference type="Proteomes" id="UP000184513">
    <property type="component" value="Unassembled WGS sequence"/>
</dbReference>
<keyword evidence="15" id="KW-0175">Coiled coil</keyword>
<evidence type="ECO:0000256" key="5">
    <source>
        <dbReference type="ARBA" id="ARBA00022597"/>
    </source>
</evidence>
<proteinExistence type="inferred from homology"/>
<gene>
    <name evidence="20" type="ORF">SAMN04488057_105241</name>
</gene>
<dbReference type="GO" id="GO:0006811">
    <property type="term" value="P:monoatomic ion transport"/>
    <property type="evidence" value="ECO:0007669"/>
    <property type="project" value="UniProtKB-KW"/>
</dbReference>
<evidence type="ECO:0000313" key="21">
    <source>
        <dbReference type="Proteomes" id="UP000184513"/>
    </source>
</evidence>
<feature type="domain" description="Polysaccharide export protein N-terminal" evidence="17">
    <location>
        <begin position="164"/>
        <end position="229"/>
    </location>
</feature>
<evidence type="ECO:0000256" key="3">
    <source>
        <dbReference type="ARBA" id="ARBA00022448"/>
    </source>
</evidence>
<evidence type="ECO:0000259" key="18">
    <source>
        <dbReference type="Pfam" id="PF10531"/>
    </source>
</evidence>
<keyword evidence="7" id="KW-0732">Signal</keyword>
<protein>
    <submittedName>
        <fullName evidence="20">Protein involved in polysaccharide export, contains SLBB domain of the beta-grasp fold</fullName>
    </submittedName>
</protein>
<evidence type="ECO:0000256" key="7">
    <source>
        <dbReference type="ARBA" id="ARBA00022729"/>
    </source>
</evidence>
<evidence type="ECO:0000256" key="8">
    <source>
        <dbReference type="ARBA" id="ARBA00023047"/>
    </source>
</evidence>
<evidence type="ECO:0000256" key="13">
    <source>
        <dbReference type="ARBA" id="ARBA00023237"/>
    </source>
</evidence>
<dbReference type="STRING" id="388280.SAMN04488057_105241"/>
<evidence type="ECO:0000256" key="14">
    <source>
        <dbReference type="ARBA" id="ARBA00023288"/>
    </source>
</evidence>
<keyword evidence="4" id="KW-1134">Transmembrane beta strand</keyword>
<reference evidence="20 21" key="1">
    <citation type="submission" date="2016-11" db="EMBL/GenBank/DDBJ databases">
        <authorList>
            <person name="Jaros S."/>
            <person name="Januszkiewicz K."/>
            <person name="Wedrychowicz H."/>
        </authorList>
    </citation>
    <scope>NUCLEOTIDE SEQUENCE [LARGE SCALE GENOMIC DNA]</scope>
    <source>
        <strain evidence="20 21">CGMCC 1.6102</strain>
    </source>
</reference>
<evidence type="ECO:0000259" key="19">
    <source>
        <dbReference type="Pfam" id="PF22461"/>
    </source>
</evidence>
<evidence type="ECO:0000256" key="1">
    <source>
        <dbReference type="ARBA" id="ARBA00004571"/>
    </source>
</evidence>
<dbReference type="Pfam" id="PF22461">
    <property type="entry name" value="SLBB_2"/>
    <property type="match status" value="1"/>
</dbReference>
<evidence type="ECO:0000256" key="16">
    <source>
        <dbReference type="SAM" id="Phobius"/>
    </source>
</evidence>
<keyword evidence="5" id="KW-0762">Sugar transport</keyword>
<dbReference type="Pfam" id="PF02563">
    <property type="entry name" value="Poly_export"/>
    <property type="match status" value="1"/>
</dbReference>
<feature type="domain" description="Soluble ligand binding" evidence="18">
    <location>
        <begin position="604"/>
        <end position="650"/>
    </location>
</feature>
<dbReference type="InterPro" id="IPR019554">
    <property type="entry name" value="Soluble_ligand-bd"/>
</dbReference>
<dbReference type="GO" id="GO:0015288">
    <property type="term" value="F:porin activity"/>
    <property type="evidence" value="ECO:0007669"/>
    <property type="project" value="UniProtKB-KW"/>
</dbReference>
<keyword evidence="3" id="KW-0813">Transport</keyword>
<evidence type="ECO:0000313" key="20">
    <source>
        <dbReference type="EMBL" id="SHN01860.1"/>
    </source>
</evidence>
<dbReference type="PANTHER" id="PTHR33619">
    <property type="entry name" value="POLYSACCHARIDE EXPORT PROTEIN GFCE-RELATED"/>
    <property type="match status" value="1"/>
</dbReference>
<dbReference type="Gene3D" id="3.10.560.10">
    <property type="entry name" value="Outer membrane lipoprotein wza domain like"/>
    <property type="match status" value="6"/>
</dbReference>
<evidence type="ECO:0000256" key="9">
    <source>
        <dbReference type="ARBA" id="ARBA00023065"/>
    </source>
</evidence>
<dbReference type="AlphaFoldDB" id="A0A1M7NDX2"/>
<evidence type="ECO:0000259" key="17">
    <source>
        <dbReference type="Pfam" id="PF02563"/>
    </source>
</evidence>
<evidence type="ECO:0000256" key="12">
    <source>
        <dbReference type="ARBA" id="ARBA00023139"/>
    </source>
</evidence>
<keyword evidence="12" id="KW-0564">Palmitate</keyword>
<dbReference type="InterPro" id="IPR003715">
    <property type="entry name" value="Poly_export_N"/>
</dbReference>
<sequence length="883" mass="99513">MSTGTQMLISISFQKLRIFILAFLMNVAGLSYGQSLQDIQNVKVDELSDAQIEQLIRRAESSGMSEMQLEAMARERGMPPAEIRKLTQRIQMLRSGNAEGIKARKNQGQTQRQVIENGVNQNDVFDSLRQADPYYDLSPKQKKIFGFTLFHNKELNFNPNLNLPTPDNYILGTGDQLLVDVFGASQQSLDLTVSPEGTVFIPNIGPINVGGATIQAVRSRLKNSLQQIYSGLGGPNPNTFLQIRVGNIRSIQVTMAGELRIPGSYTMPSFANVFNALYQAGGPNENGSFRNIQVYRDNSLVGEVDIYAFLVEGSQDGNIILQDNDVVIVPPARTRVELEGPVRRPGIFEIKPGESVEDLISFAGGFNSNAYRELLTVRRTTEQEMRVDNVFSRDFDTFAIKDGDFFIVDSILERYENRAQVSGAVFRPGEFAIEEGMSLEELLRMAGGLRGDAFTERVSLYRTNPDFTMGIITINLRAILAGEEADIPLKREDILHVPSIYDLKEEYYVQISGEINRTGVYQYAEKMTVGDLIAKAKGFKESATSANIEIARRVKGNVEGDIAQIINISIDPDLKISEEEKNINLQPFDHVFVRQSPGFQREKVVEVEGEVFYPGEYALEKRDERISDVLNRAGGLNQFAYPKGATLIRRTEFFETKEEEELKLDQLESLLKNMEREDNVENTESEKELIKRLEARVALLKEERMKNETGTAGQEMESFSEDRYQFLEGADSSVMEIATRDKELIGIELDKILQKPGSKYDIILQEGDIISIPKELQTVRMRGEVLYPTTARYDEARSFRNYISRAGGFTERARKSRSYVVYANGDVKRTNSLLFFSFFPKLEPGAEIIVPRKPEREPMSVQAWIGMASSLATLVILIDRVRR</sequence>
<dbReference type="EMBL" id="FRCY01000005">
    <property type="protein sequence ID" value="SHN01860.1"/>
    <property type="molecule type" value="Genomic_DNA"/>
</dbReference>
<evidence type="ECO:0000256" key="11">
    <source>
        <dbReference type="ARBA" id="ARBA00023136"/>
    </source>
</evidence>
<evidence type="ECO:0000256" key="2">
    <source>
        <dbReference type="ARBA" id="ARBA00009450"/>
    </source>
</evidence>
<feature type="coiled-coil region" evidence="15">
    <location>
        <begin position="657"/>
        <end position="703"/>
    </location>
</feature>
<dbReference type="GO" id="GO:0009279">
    <property type="term" value="C:cell outer membrane"/>
    <property type="evidence" value="ECO:0007669"/>
    <property type="project" value="UniProtKB-SubCell"/>
</dbReference>
<keyword evidence="8" id="KW-0625">Polysaccharide transport</keyword>